<evidence type="ECO:0000259" key="3">
    <source>
        <dbReference type="PROSITE" id="PS50002"/>
    </source>
</evidence>
<evidence type="ECO:0000313" key="4">
    <source>
        <dbReference type="EMBL" id="KAJ8872617.1"/>
    </source>
</evidence>
<dbReference type="Pfam" id="PF00018">
    <property type="entry name" value="SH3_1"/>
    <property type="match status" value="1"/>
</dbReference>
<dbReference type="Proteomes" id="UP001159363">
    <property type="component" value="Chromosome 10"/>
</dbReference>
<evidence type="ECO:0000256" key="1">
    <source>
        <dbReference type="ARBA" id="ARBA00022443"/>
    </source>
</evidence>
<reference evidence="4 5" key="1">
    <citation type="submission" date="2023-02" db="EMBL/GenBank/DDBJ databases">
        <title>LHISI_Scaffold_Assembly.</title>
        <authorList>
            <person name="Stuart O.P."/>
            <person name="Cleave R."/>
            <person name="Magrath M.J.L."/>
            <person name="Mikheyev A.S."/>
        </authorList>
    </citation>
    <scope>NUCLEOTIDE SEQUENCE [LARGE SCALE GENOMIC DNA]</scope>
    <source>
        <strain evidence="4">Daus_M_001</strain>
        <tissue evidence="4">Leg muscle</tissue>
    </source>
</reference>
<dbReference type="SUPFAM" id="SSF50044">
    <property type="entry name" value="SH3-domain"/>
    <property type="match status" value="1"/>
</dbReference>
<protein>
    <recommendedName>
        <fullName evidence="3">SH3 domain-containing protein</fullName>
    </recommendedName>
</protein>
<comment type="caution">
    <text evidence="4">The sequence shown here is derived from an EMBL/GenBank/DDBJ whole genome shotgun (WGS) entry which is preliminary data.</text>
</comment>
<keyword evidence="1 2" id="KW-0728">SH3 domain</keyword>
<proteinExistence type="predicted"/>
<keyword evidence="5" id="KW-1185">Reference proteome</keyword>
<dbReference type="PROSITE" id="PS50002">
    <property type="entry name" value="SH3"/>
    <property type="match status" value="1"/>
</dbReference>
<organism evidence="4 5">
    <name type="scientific">Dryococelus australis</name>
    <dbReference type="NCBI Taxonomy" id="614101"/>
    <lineage>
        <taxon>Eukaryota</taxon>
        <taxon>Metazoa</taxon>
        <taxon>Ecdysozoa</taxon>
        <taxon>Arthropoda</taxon>
        <taxon>Hexapoda</taxon>
        <taxon>Insecta</taxon>
        <taxon>Pterygota</taxon>
        <taxon>Neoptera</taxon>
        <taxon>Polyneoptera</taxon>
        <taxon>Phasmatodea</taxon>
        <taxon>Verophasmatodea</taxon>
        <taxon>Anareolatae</taxon>
        <taxon>Phasmatidae</taxon>
        <taxon>Eurycanthinae</taxon>
        <taxon>Dryococelus</taxon>
    </lineage>
</organism>
<dbReference type="Gene3D" id="2.30.30.40">
    <property type="entry name" value="SH3 Domains"/>
    <property type="match status" value="1"/>
</dbReference>
<dbReference type="InterPro" id="IPR001452">
    <property type="entry name" value="SH3_domain"/>
</dbReference>
<gene>
    <name evidence="4" type="ORF">PR048_026223</name>
</gene>
<name>A0ABQ9GKT8_9NEOP</name>
<dbReference type="EMBL" id="JARBHB010000011">
    <property type="protein sequence ID" value="KAJ8872617.1"/>
    <property type="molecule type" value="Genomic_DNA"/>
</dbReference>
<feature type="domain" description="SH3" evidence="3">
    <location>
        <begin position="173"/>
        <end position="233"/>
    </location>
</feature>
<evidence type="ECO:0000256" key="2">
    <source>
        <dbReference type="PROSITE-ProRule" id="PRU00192"/>
    </source>
</evidence>
<accession>A0ABQ9GKT8</accession>
<dbReference type="CDD" id="cd00174">
    <property type="entry name" value="SH3"/>
    <property type="match status" value="1"/>
</dbReference>
<dbReference type="InterPro" id="IPR036028">
    <property type="entry name" value="SH3-like_dom_sf"/>
</dbReference>
<sequence length="233" mass="25350">MLTGDAVSKAVRVCVCLQASLEKPANIPMVLSCPCTLYQTRLGGHQEEVCLPLGMVVNAVFKNQSWLYVQTPHGEEGYVGYGACLPLGILPPPPRRSQKPTPCWETHADIFPQPLGNRTDSEKLRDGTRSECSAGGVRRTKLERDAVSACGERSVDRLYLRAAASAKRAGGTTRHTLLVIRSDYSSKGRNTLSVCKGDVVALVSGHLKDWFWVRSRDGKEGFIPSVVAGHGFL</sequence>
<evidence type="ECO:0000313" key="5">
    <source>
        <dbReference type="Proteomes" id="UP001159363"/>
    </source>
</evidence>